<dbReference type="EMBL" id="GL376578">
    <property type="status" value="NOT_ANNOTATED_CDS"/>
    <property type="molecule type" value="Genomic_DNA"/>
</dbReference>
<evidence type="ECO:0000256" key="3">
    <source>
        <dbReference type="ARBA" id="ARBA00022692"/>
    </source>
</evidence>
<reference evidence="14" key="1">
    <citation type="journal article" date="2010" name="Genome Biol.">
        <title>Genome sequence of the necrotrophic plant pathogen Pythium ultimum reveals original pathogenicity mechanisms and effector repertoire.</title>
        <authorList>
            <person name="Levesque C.A."/>
            <person name="Brouwer H."/>
            <person name="Cano L."/>
            <person name="Hamilton J.P."/>
            <person name="Holt C."/>
            <person name="Huitema E."/>
            <person name="Raffaele S."/>
            <person name="Robideau G.P."/>
            <person name="Thines M."/>
            <person name="Win J."/>
            <person name="Zerillo M.M."/>
            <person name="Beakes G.W."/>
            <person name="Boore J.L."/>
            <person name="Busam D."/>
            <person name="Dumas B."/>
            <person name="Ferriera S."/>
            <person name="Fuerstenberg S.I."/>
            <person name="Gachon C.M."/>
            <person name="Gaulin E."/>
            <person name="Govers F."/>
            <person name="Grenville-Briggs L."/>
            <person name="Horner N."/>
            <person name="Hostetler J."/>
            <person name="Jiang R.H."/>
            <person name="Johnson J."/>
            <person name="Krajaejun T."/>
            <person name="Lin H."/>
            <person name="Meijer H.J."/>
            <person name="Moore B."/>
            <person name="Morris P."/>
            <person name="Phuntmart V."/>
            <person name="Puiu D."/>
            <person name="Shetty J."/>
            <person name="Stajich J.E."/>
            <person name="Tripathy S."/>
            <person name="Wawra S."/>
            <person name="van West P."/>
            <person name="Whitty B.R."/>
            <person name="Coutinho P.M."/>
            <person name="Henrissat B."/>
            <person name="Martin F."/>
            <person name="Thomas P.D."/>
            <person name="Tyler B.M."/>
            <person name="De Vries R.P."/>
            <person name="Kamoun S."/>
            <person name="Yandell M."/>
            <person name="Tisserat N."/>
            <person name="Buell C.R."/>
        </authorList>
    </citation>
    <scope>NUCLEOTIDE SEQUENCE</scope>
    <source>
        <strain evidence="14">DAOM:BR144</strain>
    </source>
</reference>
<proteinExistence type="inferred from homology"/>
<organism evidence="13 14">
    <name type="scientific">Globisporangium ultimum (strain ATCC 200006 / CBS 805.95 / DAOM BR144)</name>
    <name type="common">Pythium ultimum</name>
    <dbReference type="NCBI Taxonomy" id="431595"/>
    <lineage>
        <taxon>Eukaryota</taxon>
        <taxon>Sar</taxon>
        <taxon>Stramenopiles</taxon>
        <taxon>Oomycota</taxon>
        <taxon>Peronosporomycetes</taxon>
        <taxon>Pythiales</taxon>
        <taxon>Pythiaceae</taxon>
        <taxon>Globisporangium</taxon>
    </lineage>
</organism>
<keyword evidence="4" id="KW-0653">Protein transport</keyword>
<name>K3X9Q8_GLOUD</name>
<comment type="subcellular location">
    <subcellularLocation>
        <location evidence="8">Golgi apparatus</location>
        <location evidence="8">trans-Golgi network membrane</location>
        <topology evidence="8">Single-pass type IV membrane protein</topology>
    </subcellularLocation>
</comment>
<sequence>MSRPPATGNGNGSATTASSNGNVAASGDPFYVFKEELESKVASVHQRHAKWKAIFDAKESPQAKELPALTAQLAHAVTVAEKSLKFLEQTIASVEANRSKFGHIDNAEIASRKAFVASARSELQVVSTEISSEAVKRRIQKEERKLMKPLTSTSSSAGNQYDDNARFLEEEKQRQNQLMKEQDQNLEALSQSVKVVGDVALEINHEIKTQNKMLDDLTEDVVEAQERMNFVMDRMSRLLKTKDKCQLGLIIFLVFVLVVMVFLVIYT</sequence>
<dbReference type="FunCoup" id="K3X9Q8">
    <property type="interactions" value="140"/>
</dbReference>
<feature type="region of interest" description="Disordered" evidence="10">
    <location>
        <begin position="1"/>
        <end position="24"/>
    </location>
</feature>
<dbReference type="SUPFAM" id="SSF47661">
    <property type="entry name" value="t-snare proteins"/>
    <property type="match status" value="1"/>
</dbReference>
<evidence type="ECO:0000313" key="14">
    <source>
        <dbReference type="Proteomes" id="UP000019132"/>
    </source>
</evidence>
<dbReference type="InterPro" id="IPR015260">
    <property type="entry name" value="Syntaxin-6/10/61_N"/>
</dbReference>
<dbReference type="InterPro" id="IPR000727">
    <property type="entry name" value="T_SNARE_dom"/>
</dbReference>
<dbReference type="Gene3D" id="1.20.58.90">
    <property type="match status" value="1"/>
</dbReference>
<keyword evidence="3 11" id="KW-0812">Transmembrane</keyword>
<evidence type="ECO:0000256" key="1">
    <source>
        <dbReference type="ARBA" id="ARBA00009063"/>
    </source>
</evidence>
<keyword evidence="14" id="KW-1185">Reference proteome</keyword>
<dbReference type="GO" id="GO:0016020">
    <property type="term" value="C:membrane"/>
    <property type="evidence" value="ECO:0007669"/>
    <property type="project" value="InterPro"/>
</dbReference>
<dbReference type="FunFam" id="1.20.5.110:FF:000072">
    <property type="entry name" value="Syntaxin, t-snare coiled-coil domain family"/>
    <property type="match status" value="1"/>
</dbReference>
<protein>
    <recommendedName>
        <fullName evidence="12">t-SNARE coiled-coil homology domain-containing protein</fullName>
    </recommendedName>
</protein>
<dbReference type="Proteomes" id="UP000019132">
    <property type="component" value="Unassembled WGS sequence"/>
</dbReference>
<evidence type="ECO:0000256" key="10">
    <source>
        <dbReference type="SAM" id="MobiDB-lite"/>
    </source>
</evidence>
<dbReference type="AlphaFoldDB" id="K3X9Q8"/>
<reference evidence="13" key="3">
    <citation type="submission" date="2015-02" db="UniProtKB">
        <authorList>
            <consortium name="EnsemblProtists"/>
        </authorList>
    </citation>
    <scope>IDENTIFICATION</scope>
    <source>
        <strain evidence="13">DAOM BR144</strain>
    </source>
</reference>
<feature type="coiled-coil region" evidence="9">
    <location>
        <begin position="165"/>
        <end position="234"/>
    </location>
</feature>
<reference evidence="14" key="2">
    <citation type="submission" date="2010-04" db="EMBL/GenBank/DDBJ databases">
        <authorList>
            <person name="Buell R."/>
            <person name="Hamilton J."/>
            <person name="Hostetler J."/>
        </authorList>
    </citation>
    <scope>NUCLEOTIDE SEQUENCE [LARGE SCALE GENOMIC DNA]</scope>
    <source>
        <strain evidence="14">DAOM:BR144</strain>
    </source>
</reference>
<dbReference type="CDD" id="cd15841">
    <property type="entry name" value="SNARE_Qc"/>
    <property type="match status" value="1"/>
</dbReference>
<dbReference type="OMA" id="EHDPYRF"/>
<evidence type="ECO:0000256" key="5">
    <source>
        <dbReference type="ARBA" id="ARBA00022989"/>
    </source>
</evidence>
<evidence type="ECO:0000259" key="12">
    <source>
        <dbReference type="PROSITE" id="PS50192"/>
    </source>
</evidence>
<evidence type="ECO:0000256" key="6">
    <source>
        <dbReference type="ARBA" id="ARBA00023034"/>
    </source>
</evidence>
<comment type="similarity">
    <text evidence="1">Belongs to the syntaxin family.</text>
</comment>
<keyword evidence="5 11" id="KW-1133">Transmembrane helix</keyword>
<accession>K3X9Q8</accession>
<dbReference type="PROSITE" id="PS50192">
    <property type="entry name" value="T_SNARE"/>
    <property type="match status" value="1"/>
</dbReference>
<feature type="compositionally biased region" description="Polar residues" evidence="10">
    <location>
        <begin position="12"/>
        <end position="23"/>
    </location>
</feature>
<feature type="transmembrane region" description="Helical" evidence="11">
    <location>
        <begin position="247"/>
        <end position="266"/>
    </location>
</feature>
<keyword evidence="2" id="KW-0813">Transport</keyword>
<dbReference type="Gene3D" id="1.20.5.110">
    <property type="match status" value="1"/>
</dbReference>
<keyword evidence="6" id="KW-0333">Golgi apparatus</keyword>
<dbReference type="Pfam" id="PF05739">
    <property type="entry name" value="SNARE"/>
    <property type="match status" value="1"/>
</dbReference>
<dbReference type="VEuPathDB" id="FungiDB:PYU1_G013928"/>
<keyword evidence="7 11" id="KW-0472">Membrane</keyword>
<dbReference type="SMART" id="SM00397">
    <property type="entry name" value="t_SNARE"/>
    <property type="match status" value="1"/>
</dbReference>
<keyword evidence="9" id="KW-0175">Coiled coil</keyword>
<dbReference type="InterPro" id="IPR010989">
    <property type="entry name" value="SNARE"/>
</dbReference>
<dbReference type="STRING" id="431595.K3X9Q8"/>
<evidence type="ECO:0000313" key="13">
    <source>
        <dbReference type="EnsemblProtists" id="PYU1_T013957"/>
    </source>
</evidence>
<evidence type="ECO:0000256" key="2">
    <source>
        <dbReference type="ARBA" id="ARBA00022448"/>
    </source>
</evidence>
<dbReference type="InParanoid" id="K3X9Q8"/>
<dbReference type="PANTHER" id="PTHR12791">
    <property type="entry name" value="GOLGI SNARE BET1-RELATED"/>
    <property type="match status" value="1"/>
</dbReference>
<dbReference type="Pfam" id="PF09177">
    <property type="entry name" value="STX6_10_61_N"/>
    <property type="match status" value="1"/>
</dbReference>
<dbReference type="HOGENOM" id="CLU_054492_0_0_1"/>
<feature type="domain" description="T-SNARE coiled-coil homology" evidence="12">
    <location>
        <begin position="176"/>
        <end position="238"/>
    </location>
</feature>
<dbReference type="eggNOG" id="KOG3202">
    <property type="taxonomic scope" value="Eukaryota"/>
</dbReference>
<evidence type="ECO:0000256" key="11">
    <source>
        <dbReference type="SAM" id="Phobius"/>
    </source>
</evidence>
<dbReference type="EnsemblProtists" id="PYU1_T013957">
    <property type="protein sequence ID" value="PYU1_T013957"/>
    <property type="gene ID" value="PYU1_G013928"/>
</dbReference>
<dbReference type="GO" id="GO:0015031">
    <property type="term" value="P:protein transport"/>
    <property type="evidence" value="ECO:0007669"/>
    <property type="project" value="UniProtKB-KW"/>
</dbReference>
<evidence type="ECO:0000256" key="8">
    <source>
        <dbReference type="ARBA" id="ARBA00037801"/>
    </source>
</evidence>
<dbReference type="FunFam" id="1.20.58.90:FF:000004">
    <property type="entry name" value="Syntaxin 10"/>
    <property type="match status" value="1"/>
</dbReference>
<evidence type="ECO:0000256" key="7">
    <source>
        <dbReference type="ARBA" id="ARBA00023136"/>
    </source>
</evidence>
<evidence type="ECO:0000256" key="4">
    <source>
        <dbReference type="ARBA" id="ARBA00022927"/>
    </source>
</evidence>
<evidence type="ECO:0000256" key="9">
    <source>
        <dbReference type="SAM" id="Coils"/>
    </source>
</evidence>
<dbReference type="GO" id="GO:0048193">
    <property type="term" value="P:Golgi vesicle transport"/>
    <property type="evidence" value="ECO:0007669"/>
    <property type="project" value="InterPro"/>
</dbReference>
<dbReference type="GO" id="GO:0005794">
    <property type="term" value="C:Golgi apparatus"/>
    <property type="evidence" value="ECO:0007669"/>
    <property type="project" value="UniProtKB-SubCell"/>
</dbReference>
<dbReference type="SUPFAM" id="SSF58038">
    <property type="entry name" value="SNARE fusion complex"/>
    <property type="match status" value="1"/>
</dbReference>